<dbReference type="KEGG" id="tasa:A1Q1_01697"/>
<dbReference type="Proteomes" id="UP000002748">
    <property type="component" value="Unassembled WGS sequence"/>
</dbReference>
<name>J5T528_TRIAS</name>
<gene>
    <name evidence="1" type="ORF">A1Q1_01697</name>
</gene>
<comment type="caution">
    <text evidence="1">The sequence shown here is derived from an EMBL/GenBank/DDBJ whole genome shotgun (WGS) entry which is preliminary data.</text>
</comment>
<dbReference type="HOGENOM" id="CLU_2759602_0_0_1"/>
<dbReference type="VEuPathDB" id="FungiDB:A1Q1_01697"/>
<sequence length="76" mass="8963">MHALTVDPDQVKVTVMDLNNQEVFFHVKRHHKVMKHKVLQRDALTFETIPNVQEDDLEEGLKLEMRTSRESPRRLG</sequence>
<evidence type="ECO:0000313" key="2">
    <source>
        <dbReference type="Proteomes" id="UP000002748"/>
    </source>
</evidence>
<dbReference type="RefSeq" id="XP_014180211.1">
    <property type="nucleotide sequence ID" value="XM_014324736.1"/>
</dbReference>
<proteinExistence type="predicted"/>
<dbReference type="AlphaFoldDB" id="J5T528"/>
<reference evidence="1 2" key="1">
    <citation type="journal article" date="2012" name="Eukaryot. Cell">
        <title>Draft genome sequence of CBS 2479, the standard type strain of Trichosporon asahii.</title>
        <authorList>
            <person name="Yang R.Y."/>
            <person name="Li H.T."/>
            <person name="Zhu H."/>
            <person name="Zhou G.P."/>
            <person name="Wang M."/>
            <person name="Wang L."/>
        </authorList>
    </citation>
    <scope>NUCLEOTIDE SEQUENCE [LARGE SCALE GENOMIC DNA]</scope>
    <source>
        <strain evidence="2">ATCC 90039 / CBS 2479 / JCM 2466 / KCTC 7840 / NCYC 2677 / UAMH 7654</strain>
    </source>
</reference>
<accession>J5T528</accession>
<dbReference type="EMBL" id="ALBS01000177">
    <property type="protein sequence ID" value="EJT49216.1"/>
    <property type="molecule type" value="Genomic_DNA"/>
</dbReference>
<dbReference type="GeneID" id="25985211"/>
<organism evidence="1 2">
    <name type="scientific">Trichosporon asahii var. asahii (strain ATCC 90039 / CBS 2479 / JCM 2466 / KCTC 7840 / NBRC 103889/ NCYC 2677 / UAMH 7654)</name>
    <name type="common">Yeast</name>
    <dbReference type="NCBI Taxonomy" id="1186058"/>
    <lineage>
        <taxon>Eukaryota</taxon>
        <taxon>Fungi</taxon>
        <taxon>Dikarya</taxon>
        <taxon>Basidiomycota</taxon>
        <taxon>Agaricomycotina</taxon>
        <taxon>Tremellomycetes</taxon>
        <taxon>Trichosporonales</taxon>
        <taxon>Trichosporonaceae</taxon>
        <taxon>Trichosporon</taxon>
    </lineage>
</organism>
<protein>
    <submittedName>
        <fullName evidence="1">Uncharacterized protein</fullName>
    </submittedName>
</protein>
<evidence type="ECO:0000313" key="1">
    <source>
        <dbReference type="EMBL" id="EJT49216.1"/>
    </source>
</evidence>